<accession>A0A1A9V8F9</accession>
<evidence type="ECO:0000313" key="1">
    <source>
        <dbReference type="EnsemblMetazoa" id="GAUT029196-PA"/>
    </source>
</evidence>
<evidence type="ECO:0000313" key="2">
    <source>
        <dbReference type="Proteomes" id="UP000078200"/>
    </source>
</evidence>
<sequence length="169" mass="19280">MLLKIPHNSNGSDFFLDNGKSQTHVRYTPPRHFQDAHYQEKIPAPLNYKLGWIQLVRLACFRRHSVPGIPLRKSLMNAVCSSQFIGFQIREKPVASNAKITLDLYVMYAAINAESHQILLNLRHRDFAGFATTLNYNENTVVLSHTGKEKILYLKVLVPLLSGHEVELN</sequence>
<dbReference type="VEuPathDB" id="VectorBase:GAUT029196"/>
<dbReference type="EnsemblMetazoa" id="GAUT029196-RA">
    <property type="protein sequence ID" value="GAUT029196-PA"/>
    <property type="gene ID" value="GAUT029196"/>
</dbReference>
<dbReference type="Proteomes" id="UP000078200">
    <property type="component" value="Unassembled WGS sequence"/>
</dbReference>
<protein>
    <submittedName>
        <fullName evidence="1">Uncharacterized protein</fullName>
    </submittedName>
</protein>
<keyword evidence="2" id="KW-1185">Reference proteome</keyword>
<dbReference type="AlphaFoldDB" id="A0A1A9V8F9"/>
<name>A0A1A9V8F9_GLOAU</name>
<reference evidence="1" key="1">
    <citation type="submission" date="2020-05" db="UniProtKB">
        <authorList>
            <consortium name="EnsemblMetazoa"/>
        </authorList>
    </citation>
    <scope>IDENTIFICATION</scope>
    <source>
        <strain evidence="1">TTRI</strain>
    </source>
</reference>
<organism evidence="1 2">
    <name type="scientific">Glossina austeni</name>
    <name type="common">Savannah tsetse fly</name>
    <dbReference type="NCBI Taxonomy" id="7395"/>
    <lineage>
        <taxon>Eukaryota</taxon>
        <taxon>Metazoa</taxon>
        <taxon>Ecdysozoa</taxon>
        <taxon>Arthropoda</taxon>
        <taxon>Hexapoda</taxon>
        <taxon>Insecta</taxon>
        <taxon>Pterygota</taxon>
        <taxon>Neoptera</taxon>
        <taxon>Endopterygota</taxon>
        <taxon>Diptera</taxon>
        <taxon>Brachycera</taxon>
        <taxon>Muscomorpha</taxon>
        <taxon>Hippoboscoidea</taxon>
        <taxon>Glossinidae</taxon>
        <taxon>Glossina</taxon>
    </lineage>
</organism>
<proteinExistence type="predicted"/>